<dbReference type="PANTHER" id="PTHR10039:SF5">
    <property type="entry name" value="NACHT DOMAIN-CONTAINING PROTEIN"/>
    <property type="match status" value="1"/>
</dbReference>
<dbReference type="SUPFAM" id="SSF52540">
    <property type="entry name" value="P-loop containing nucleoside triphosphate hydrolases"/>
    <property type="match status" value="1"/>
</dbReference>
<organism evidence="3 4">
    <name type="scientific">Cylindrodendrum hubeiense</name>
    <dbReference type="NCBI Taxonomy" id="595255"/>
    <lineage>
        <taxon>Eukaryota</taxon>
        <taxon>Fungi</taxon>
        <taxon>Dikarya</taxon>
        <taxon>Ascomycota</taxon>
        <taxon>Pezizomycotina</taxon>
        <taxon>Sordariomycetes</taxon>
        <taxon>Hypocreomycetidae</taxon>
        <taxon>Hypocreales</taxon>
        <taxon>Nectriaceae</taxon>
        <taxon>Cylindrodendrum</taxon>
    </lineage>
</organism>
<dbReference type="InterPro" id="IPR056693">
    <property type="entry name" value="DUF7791"/>
</dbReference>
<feature type="domain" description="NACHT" evidence="2">
    <location>
        <begin position="253"/>
        <end position="412"/>
    </location>
</feature>
<dbReference type="AlphaFoldDB" id="A0A9P5LCY0"/>
<keyword evidence="1" id="KW-0677">Repeat</keyword>
<dbReference type="PROSITE" id="PS50837">
    <property type="entry name" value="NACHT"/>
    <property type="match status" value="1"/>
</dbReference>
<protein>
    <recommendedName>
        <fullName evidence="2">NACHT domain-containing protein</fullName>
    </recommendedName>
</protein>
<comment type="caution">
    <text evidence="3">The sequence shown here is derived from an EMBL/GenBank/DDBJ whole genome shotgun (WGS) entry which is preliminary data.</text>
</comment>
<accession>A0A9P5LCY0</accession>
<dbReference type="EMBL" id="JAANBB010000056">
    <property type="protein sequence ID" value="KAF7552729.1"/>
    <property type="molecule type" value="Genomic_DNA"/>
</dbReference>
<dbReference type="Pfam" id="PF24883">
    <property type="entry name" value="NPHP3_N"/>
    <property type="match status" value="1"/>
</dbReference>
<dbReference type="Proteomes" id="UP000722485">
    <property type="component" value="Unassembled WGS sequence"/>
</dbReference>
<evidence type="ECO:0000313" key="4">
    <source>
        <dbReference type="Proteomes" id="UP000722485"/>
    </source>
</evidence>
<name>A0A9P5LCY0_9HYPO</name>
<dbReference type="InterPro" id="IPR007111">
    <property type="entry name" value="NACHT_NTPase"/>
</dbReference>
<dbReference type="Gene3D" id="3.40.50.300">
    <property type="entry name" value="P-loop containing nucleotide triphosphate hydrolases"/>
    <property type="match status" value="1"/>
</dbReference>
<sequence length="996" mass="112901">MDPISAVGIAAASIQFFDFLRTLLKDYGDFRHNRSPLTIANFHRSATRLRSLANDVNLLSQEQSVSNKLIVRHDQTQLVLRLLGRLEAKLDEHHSTQNTHLERLEANDNKIMEVIAFTQQTLLDKSEISKTEVATVLVTLANGETRAIAEKMQGTPLRRGYDETMGGDGAVSHSEQMLTLRAPTSSNKHQASIQDPASIHSAILKCLWFRHVSDRFEMAKNRHSETFNWIWHSSPDPEHKWSNFSEFLTSNEQIYWVNGKPGSGKTTFMKFICKAPELDSCLHTWAGNSNFVVASFFFWNLGPIALQKSQEGLLRSILYDVLRKAHALLPAVVSELYFEFLRSRSSDIAEPTLPELVTWFRRLIRHTTAQFRLCLIIDGLDEYTGSYVDLIDLLITETSASPFIKLVVSSRPIPACVESFQNFPGLRLQDLTYGDIHSYVEDTLGRRLVDQGYEESAEYVQLLNKVSEKSSGVFLWVVLVVLSLIEGMMNGDNPRELRQRLEQLPPDLEDLYRQMLEKIPTHYRQQASNIFSMILQALEYESCRNHAYPVPALQVAFAEEDQQENLHGPVQELTADVRKRKCADVERRIRSRCCGLLEVNDRTIEDHVGWEYFRDQRKVLALTERKGDALYETYPYDSSFAERVERQIPPQRPRTAPCVEFIHRSAVEFFRTAIGASFLQEIQSPGHFEPRRVLLRSQIRFLTSVGSSYILDDDMKAGNYLITLVSNFIQDVADAEQAGEPFSSELLYSANAVIDHHWNTASSFVFPASAKDVSYNSGSFPFVTRVSRIKGHWSRLLFLRKTTAFGINTRLFDELGSLGFVGLASLIPYPSYVNSRIQPKSGPQGGSQLATKLLNTWVRAKVEFQANNMAIKSLASDDLTYLASHAFATAQRDAADDSLLDLYQETPEYTNAGPWGDQNLQLQQYRDWGLSEISEGPYLRENSELLLLLLQEGADPNYSPADNIPTTWGYKSKANGQRSSTSSMSRLFSKAKSVFN</sequence>
<dbReference type="InterPro" id="IPR056884">
    <property type="entry name" value="NPHP3-like_N"/>
</dbReference>
<evidence type="ECO:0000256" key="1">
    <source>
        <dbReference type="ARBA" id="ARBA00022737"/>
    </source>
</evidence>
<evidence type="ECO:0000313" key="3">
    <source>
        <dbReference type="EMBL" id="KAF7552729.1"/>
    </source>
</evidence>
<dbReference type="InterPro" id="IPR027417">
    <property type="entry name" value="P-loop_NTPase"/>
</dbReference>
<evidence type="ECO:0000259" key="2">
    <source>
        <dbReference type="PROSITE" id="PS50837"/>
    </source>
</evidence>
<dbReference type="PANTHER" id="PTHR10039">
    <property type="entry name" value="AMELOGENIN"/>
    <property type="match status" value="1"/>
</dbReference>
<dbReference type="OrthoDB" id="443402at2759"/>
<keyword evidence="4" id="KW-1185">Reference proteome</keyword>
<gene>
    <name evidence="3" type="ORF">G7Z17_g4119</name>
</gene>
<dbReference type="Pfam" id="PF25053">
    <property type="entry name" value="DUF7791"/>
    <property type="match status" value="1"/>
</dbReference>
<proteinExistence type="predicted"/>
<reference evidence="3" key="1">
    <citation type="submission" date="2020-03" db="EMBL/GenBank/DDBJ databases">
        <title>Draft Genome Sequence of Cylindrodendrum hubeiense.</title>
        <authorList>
            <person name="Buettner E."/>
            <person name="Kellner H."/>
        </authorList>
    </citation>
    <scope>NUCLEOTIDE SEQUENCE</scope>
    <source>
        <strain evidence="3">IHI 201604</strain>
    </source>
</reference>